<organism evidence="1 2">
    <name type="scientific">Purpureocillium lilacinum</name>
    <name type="common">Paecilomyces lilacinus</name>
    <dbReference type="NCBI Taxonomy" id="33203"/>
    <lineage>
        <taxon>Eukaryota</taxon>
        <taxon>Fungi</taxon>
        <taxon>Dikarya</taxon>
        <taxon>Ascomycota</taxon>
        <taxon>Pezizomycotina</taxon>
        <taxon>Sordariomycetes</taxon>
        <taxon>Hypocreomycetidae</taxon>
        <taxon>Hypocreales</taxon>
        <taxon>Ophiocordycipitaceae</taxon>
        <taxon>Purpureocillium</taxon>
    </lineage>
</organism>
<evidence type="ECO:0000313" key="2">
    <source>
        <dbReference type="Proteomes" id="UP001638806"/>
    </source>
</evidence>
<comment type="caution">
    <text evidence="1">The sequence shown here is derived from an EMBL/GenBank/DDBJ whole genome shotgun (WGS) entry which is preliminary data.</text>
</comment>
<gene>
    <name evidence="1" type="ORF">ACCO45_001502</name>
</gene>
<keyword evidence="2" id="KW-1185">Reference proteome</keyword>
<dbReference type="EMBL" id="JBGNUJ010000002">
    <property type="protein sequence ID" value="KAL3964498.1"/>
    <property type="molecule type" value="Genomic_DNA"/>
</dbReference>
<reference evidence="1" key="1">
    <citation type="submission" date="2024-12" db="EMBL/GenBank/DDBJ databases">
        <title>Comparative genomics and development of molecular markers within Purpureocillium lilacinum and among Purpureocillium species.</title>
        <authorList>
            <person name="Yeh Z.-Y."/>
            <person name="Ni N.-T."/>
            <person name="Lo P.-H."/>
            <person name="Mushyakhwo K."/>
            <person name="Lin C.-F."/>
            <person name="Nai Y.-S."/>
        </authorList>
    </citation>
    <scope>NUCLEOTIDE SEQUENCE</scope>
    <source>
        <strain evidence="1">NCHU-NPUST-175</strain>
    </source>
</reference>
<evidence type="ECO:0000313" key="1">
    <source>
        <dbReference type="EMBL" id="KAL3964498.1"/>
    </source>
</evidence>
<name>A0ACC4E839_PURLI</name>
<protein>
    <submittedName>
        <fullName evidence="1">Uncharacterized protein</fullName>
    </submittedName>
</protein>
<accession>A0ACC4E839</accession>
<dbReference type="Proteomes" id="UP001638806">
    <property type="component" value="Unassembled WGS sequence"/>
</dbReference>
<sequence>MGMGRGEVPAAPEPVPVPPPNTANMADTANTAVAKRPGPVHGVARARRCSSGLRGLRTGVGALGQSPRTTAHGHFAATQHHAGARDHSLWLAAAAQRAGQLSSRATEDP</sequence>
<proteinExistence type="predicted"/>